<dbReference type="AlphaFoldDB" id="A0A1I4R5K5"/>
<dbReference type="Proteomes" id="UP000199668">
    <property type="component" value="Unassembled WGS sequence"/>
</dbReference>
<proteinExistence type="predicted"/>
<organism evidence="2 3">
    <name type="scientific">Salibacterium qingdaonense</name>
    <dbReference type="NCBI Taxonomy" id="266892"/>
    <lineage>
        <taxon>Bacteria</taxon>
        <taxon>Bacillati</taxon>
        <taxon>Bacillota</taxon>
        <taxon>Bacilli</taxon>
        <taxon>Bacillales</taxon>
        <taxon>Bacillaceae</taxon>
    </lineage>
</organism>
<evidence type="ECO:0000313" key="2">
    <source>
        <dbReference type="EMBL" id="SFM47547.1"/>
    </source>
</evidence>
<gene>
    <name evidence="2" type="ORF">SAMN04488054_1651</name>
</gene>
<feature type="region of interest" description="Disordered" evidence="1">
    <location>
        <begin position="1"/>
        <end position="24"/>
    </location>
</feature>
<name>A0A1I4R5K5_9BACI</name>
<sequence length="122" mass="13581">HKVVHLSAKGGKKDGISGKSRPPYSPRKLFFLWVSEAFPEALMDTLEVTSCSCSSSVVFKEAYLCLRTKIEIKTSPLMFIEGERDTCVSVKVDGILIVIGGFDVWHRLVAVVDVRFSFERVG</sequence>
<dbReference type="EMBL" id="FOTY01000065">
    <property type="protein sequence ID" value="SFM47547.1"/>
    <property type="molecule type" value="Genomic_DNA"/>
</dbReference>
<keyword evidence="3" id="KW-1185">Reference proteome</keyword>
<reference evidence="2 3" key="1">
    <citation type="submission" date="2016-10" db="EMBL/GenBank/DDBJ databases">
        <authorList>
            <person name="de Groot N.N."/>
        </authorList>
    </citation>
    <scope>NUCLEOTIDE SEQUENCE [LARGE SCALE GENOMIC DNA]</scope>
    <source>
        <strain evidence="2 3">CGMCC 1.6134</strain>
    </source>
</reference>
<protein>
    <submittedName>
        <fullName evidence="2">Uncharacterized protein</fullName>
    </submittedName>
</protein>
<feature type="non-terminal residue" evidence="2">
    <location>
        <position position="1"/>
    </location>
</feature>
<evidence type="ECO:0000256" key="1">
    <source>
        <dbReference type="SAM" id="MobiDB-lite"/>
    </source>
</evidence>
<accession>A0A1I4R5K5</accession>
<evidence type="ECO:0000313" key="3">
    <source>
        <dbReference type="Proteomes" id="UP000199668"/>
    </source>
</evidence>